<feature type="coiled-coil region" evidence="1">
    <location>
        <begin position="1504"/>
        <end position="1556"/>
    </location>
</feature>
<organism evidence="5 6">
    <name type="scientific">Lolium multiflorum</name>
    <name type="common">Italian ryegrass</name>
    <name type="synonym">Lolium perenne subsp. multiflorum</name>
    <dbReference type="NCBI Taxonomy" id="4521"/>
    <lineage>
        <taxon>Eukaryota</taxon>
        <taxon>Viridiplantae</taxon>
        <taxon>Streptophyta</taxon>
        <taxon>Embryophyta</taxon>
        <taxon>Tracheophyta</taxon>
        <taxon>Spermatophyta</taxon>
        <taxon>Magnoliopsida</taxon>
        <taxon>Liliopsida</taxon>
        <taxon>Poales</taxon>
        <taxon>Poaceae</taxon>
        <taxon>BOP clade</taxon>
        <taxon>Pooideae</taxon>
        <taxon>Poodae</taxon>
        <taxon>Poeae</taxon>
        <taxon>Poeae Chloroplast Group 2 (Poeae type)</taxon>
        <taxon>Loliodinae</taxon>
        <taxon>Loliinae</taxon>
        <taxon>Lolium</taxon>
    </lineage>
</organism>
<protein>
    <recommendedName>
        <fullName evidence="7">Transposon protein, putative, CACTA, En/Spm sub-class</fullName>
    </recommendedName>
</protein>
<comment type="caution">
    <text evidence="5">The sequence shown here is derived from an EMBL/GenBank/DDBJ whole genome shotgun (WGS) entry which is preliminary data.</text>
</comment>
<feature type="region of interest" description="Disordered" evidence="2">
    <location>
        <begin position="1071"/>
        <end position="1144"/>
    </location>
</feature>
<gene>
    <name evidence="5" type="ORF">QYE76_020142</name>
</gene>
<keyword evidence="6" id="KW-1185">Reference proteome</keyword>
<feature type="compositionally biased region" description="Pro residues" evidence="2">
    <location>
        <begin position="115"/>
        <end position="127"/>
    </location>
</feature>
<evidence type="ECO:0000256" key="2">
    <source>
        <dbReference type="SAM" id="MobiDB-lite"/>
    </source>
</evidence>
<proteinExistence type="predicted"/>
<keyword evidence="1" id="KW-0175">Coiled coil</keyword>
<dbReference type="Pfam" id="PF13952">
    <property type="entry name" value="DUF4216"/>
    <property type="match status" value="1"/>
</dbReference>
<feature type="domain" description="DUF4218" evidence="4">
    <location>
        <begin position="630"/>
        <end position="742"/>
    </location>
</feature>
<evidence type="ECO:0000259" key="4">
    <source>
        <dbReference type="Pfam" id="PF13960"/>
    </source>
</evidence>
<feature type="region of interest" description="Disordered" evidence="2">
    <location>
        <begin position="65"/>
        <end position="170"/>
    </location>
</feature>
<dbReference type="Pfam" id="PF13960">
    <property type="entry name" value="DUF4218"/>
    <property type="match status" value="1"/>
</dbReference>
<name>A0AAD8R487_LOLMU</name>
<feature type="compositionally biased region" description="Low complexity" evidence="2">
    <location>
        <begin position="90"/>
        <end position="114"/>
    </location>
</feature>
<feature type="region of interest" description="Disordered" evidence="2">
    <location>
        <begin position="1481"/>
        <end position="1501"/>
    </location>
</feature>
<dbReference type="InterPro" id="IPR004242">
    <property type="entry name" value="Transposase_21"/>
</dbReference>
<dbReference type="PANTHER" id="PTHR48258:SF14">
    <property type="entry name" value="OS02G0583300 PROTEIN"/>
    <property type="match status" value="1"/>
</dbReference>
<dbReference type="Proteomes" id="UP001231189">
    <property type="component" value="Unassembled WGS sequence"/>
</dbReference>
<evidence type="ECO:0000313" key="6">
    <source>
        <dbReference type="Proteomes" id="UP001231189"/>
    </source>
</evidence>
<feature type="domain" description="DUF4216" evidence="3">
    <location>
        <begin position="907"/>
        <end position="983"/>
    </location>
</feature>
<evidence type="ECO:0000313" key="5">
    <source>
        <dbReference type="EMBL" id="KAK1614625.1"/>
    </source>
</evidence>
<evidence type="ECO:0008006" key="7">
    <source>
        <dbReference type="Google" id="ProtNLM"/>
    </source>
</evidence>
<dbReference type="InterPro" id="IPR025312">
    <property type="entry name" value="DUF4216"/>
</dbReference>
<accession>A0AAD8R487</accession>
<evidence type="ECO:0000256" key="1">
    <source>
        <dbReference type="SAM" id="Coils"/>
    </source>
</evidence>
<dbReference type="EMBL" id="JAUUTY010000006">
    <property type="protein sequence ID" value="KAK1614625.1"/>
    <property type="molecule type" value="Genomic_DNA"/>
</dbReference>
<dbReference type="PANTHER" id="PTHR48258">
    <property type="entry name" value="DUF4218 DOMAIN-CONTAINING PROTEIN-RELATED"/>
    <property type="match status" value="1"/>
</dbReference>
<evidence type="ECO:0000259" key="3">
    <source>
        <dbReference type="Pfam" id="PF13952"/>
    </source>
</evidence>
<dbReference type="Pfam" id="PF02992">
    <property type="entry name" value="Transposase_21"/>
    <property type="match status" value="1"/>
</dbReference>
<reference evidence="5" key="1">
    <citation type="submission" date="2023-07" db="EMBL/GenBank/DDBJ databases">
        <title>A chromosome-level genome assembly of Lolium multiflorum.</title>
        <authorList>
            <person name="Chen Y."/>
            <person name="Copetti D."/>
            <person name="Kolliker R."/>
            <person name="Studer B."/>
        </authorList>
    </citation>
    <scope>NUCLEOTIDE SEQUENCE</scope>
    <source>
        <strain evidence="5">02402/16</strain>
        <tissue evidence="5">Leaf</tissue>
    </source>
</reference>
<sequence>MRTAKSPRTAKALCRTAKNGARQSVGITYLVTEPQTHRPRPSPHPRRAAARIHATIAATIALLPPPASHAHRHPPAAAASHGHHRLPNHAPATHAAIPRRAAASPPSPTAAVAAPLPPLLLPPPPPPRRARELGPAAAPPPAPIPAGYGRSSTRCLDPTARRPKRRPIVHSANLPISAARYFEVDRNGDGQKRQTTVAKNILRYLPVLPRIQRLFMTEDTAQQMRWAVEGNRYTDKMIHPSDGTAWKNFVKKFPLKAGDPRSVAVAISTDGFNPYGMSAAVYSCWPVFVIPMNLPPGVCMRSENMFVSMIIPGPKYPGKNMNVYLEPLVDDLVRGWEGRGIRTYDASKKEYFDMYVWYHTSLHDLPARALFCGWCTHGKWPCPQCRQAVTFFWLNKGGKYSCFDEARQFLERRHAYRSDVKSFKKGRVVRGPKPIPKTGTEIKAELDALQPSPDGNGFLGYGETHQWTHKPCLWKLPYFEFLELPHNIDVMHTEKNISEAIWSTIVDTEKTKDNIKARIDQERWCDRPELNMQPPNGAKKTWTKPHAPFCLTKAQKREVFQWMKDSLFFPDGFAANWMRGLNIETLRVQGLKSHDYHIWLERIMPVMIRGYVPEKTWRVLARLSFFFRQICARELDTKVIEKLDEEAPVLLCDLEKIFPPGFFNPMQHMILHLAEECLKGGPNWGRWQFGPERETQKLRQMTGNKCKIEASIAEAVLNVEVANFTTKHYDPNIPTKHNPVLRYNAANNEEVPKLSIFVGLGGKSSGSKPYRTDLHERTLIHSYVLNTMVEVKPYIEKFKAIHWKNTHREPTPEESKQIFDKGGGFGFSSWFCNLARTDKEMKSELRKIARGFDHSVEAFNSYDVNGYRFQTHQYTTSRPNAKTINSGVVCQGDDGLHYYGRVEGIYELNYGFHKGLNPVVFKCHWFDPRRVRRDPEIGLVEVERNSVYKGEDVYILATQAFQVFYLPYACRNPTKRLHGWDVVMTVPSRNRPPPPNKDDYRRVDPSARSVEFYQEEGLPGHFTIGLPTIDDMVVDDEQEDAGMDGDNAEDEAEDVCAPEDLSLLEAFKAGIDLDADGPPPADDDDEEEDQEHHGGGEDQEEEVGGEDQEEEGGGEDQEEEGDEEDLSEDEGLGNLVFDPDPSLEWCEPEDYQYVPAVERLRPRDRKPYRRGITQLPALKDWRYRHVVLVPYGRSSFQYEDPSQRPPRGYSNILGGLLRWYFPGIVNFPTGGCDVAWRWAHYSLAEDPLGRGTAADLVVAKFWKYFKRAEGKENACDDVLHQLARKRVTGMHYEARVQCVRDWHADRFVHMTKEDARDTLMQPWQYLQNPPQYVGNDDRCFRAMVMWWTCPQYLKKHEEGKKKRAEMRGGSHIQGSIPISLHLQKEEVRTGAKPNVFAVLKKMKQRKTPDPETGSVWVNPQSETQCTSYVSKFKQKYGEDANPEAEDFDPEVAVLAGEGLKHGRLWFGDGCVDPARVPSLRQIRRGRKSGQPEVEPRPRASDLAVERLREEMAAKEQAAQEHARNMERQILEYQQQQTQMMQQMQQQQQMMQQQQAQMSWLMSQTVLTSPPGSLPAPPPYSMPWMPPPPTQTPGTPITVNNMNIIRSMNRGESSCAQPATCACSSVQYANANVHSINLLIDFMSQGNDNEAGGSGGGQG</sequence>
<feature type="compositionally biased region" description="Acidic residues" evidence="2">
    <location>
        <begin position="1097"/>
        <end position="1131"/>
    </location>
</feature>
<dbReference type="InterPro" id="IPR025452">
    <property type="entry name" value="DUF4218"/>
</dbReference>